<dbReference type="InterPro" id="IPR029058">
    <property type="entry name" value="AB_hydrolase_fold"/>
</dbReference>
<dbReference type="InterPro" id="IPR050955">
    <property type="entry name" value="Plant_Biomass_Hydrol_Est"/>
</dbReference>
<reference evidence="3" key="1">
    <citation type="submission" date="2017-08" db="EMBL/GenBank/DDBJ databases">
        <authorList>
            <person name="Polle J.E."/>
            <person name="Barry K."/>
            <person name="Cushman J."/>
            <person name="Schmutz J."/>
            <person name="Tran D."/>
            <person name="Hathwaick L.T."/>
            <person name="Yim W.C."/>
            <person name="Jenkins J."/>
            <person name="Mckie-Krisberg Z.M."/>
            <person name="Prochnik S."/>
            <person name="Lindquist E."/>
            <person name="Dockter R.B."/>
            <person name="Adam C."/>
            <person name="Molina H."/>
            <person name="Bunkerborg J."/>
            <person name="Jin E."/>
            <person name="Buchheim M."/>
            <person name="Magnuson J."/>
        </authorList>
    </citation>
    <scope>NUCLEOTIDE SEQUENCE</scope>
    <source>
        <strain evidence="3">CCAP 19/18</strain>
    </source>
</reference>
<dbReference type="EMBL" id="MU069808">
    <property type="protein sequence ID" value="KAF5833482.1"/>
    <property type="molecule type" value="Genomic_DNA"/>
</dbReference>
<proteinExistence type="predicted"/>
<keyword evidence="4" id="KW-1185">Reference proteome</keyword>
<keyword evidence="2" id="KW-0378">Hydrolase</keyword>
<accession>A0ABQ7GFV4</accession>
<name>A0ABQ7GFV4_DUNSA</name>
<dbReference type="PANTHER" id="PTHR43037:SF5">
    <property type="entry name" value="FERULOYL ESTERASE"/>
    <property type="match status" value="1"/>
</dbReference>
<dbReference type="Proteomes" id="UP000815325">
    <property type="component" value="Unassembled WGS sequence"/>
</dbReference>
<sequence>MGRHSTFLKRAQQLSCKHPFSQPPFSQHGMARFQVSFINAAIQQWKDLRARLAAALDPTLGDACLKSRPVSPNFLPPQPHGIAFRPDRDAKSLLHPLDVEPGGKRNGLLFIPSTYDHKQPSPMILMLHGSDASGMNCAHLFRWEELEEHRVIMLLPDARDACGRTWDVNVGGFGADVRFIDRALKRLFENFNIDPSKICCAGFSDGASYALSIGLPNGSEGPHGPFTHIMALSPGFMRLSSLSPVRPKVFISHGVNDKVLDINHCSGHIAYRLESMGFPPPDAHQGSFIFHEFLGGHCVPTEVASRALRWFLD</sequence>
<evidence type="ECO:0000256" key="2">
    <source>
        <dbReference type="ARBA" id="ARBA00022801"/>
    </source>
</evidence>
<dbReference type="Gene3D" id="3.40.50.1820">
    <property type="entry name" value="alpha/beta hydrolase"/>
    <property type="match status" value="1"/>
</dbReference>
<keyword evidence="1" id="KW-0732">Signal</keyword>
<evidence type="ECO:0000256" key="1">
    <source>
        <dbReference type="ARBA" id="ARBA00022729"/>
    </source>
</evidence>
<dbReference type="SUPFAM" id="SSF53474">
    <property type="entry name" value="alpha/beta-Hydrolases"/>
    <property type="match status" value="1"/>
</dbReference>
<protein>
    <submittedName>
        <fullName evidence="3">Phospholipase/carboxylesterase</fullName>
    </submittedName>
</protein>
<dbReference type="PANTHER" id="PTHR43037">
    <property type="entry name" value="UNNAMED PRODUCT-RELATED"/>
    <property type="match status" value="1"/>
</dbReference>
<comment type="caution">
    <text evidence="3">The sequence shown here is derived from an EMBL/GenBank/DDBJ whole genome shotgun (WGS) entry which is preliminary data.</text>
</comment>
<organism evidence="3 4">
    <name type="scientific">Dunaliella salina</name>
    <name type="common">Green alga</name>
    <name type="synonym">Protococcus salinus</name>
    <dbReference type="NCBI Taxonomy" id="3046"/>
    <lineage>
        <taxon>Eukaryota</taxon>
        <taxon>Viridiplantae</taxon>
        <taxon>Chlorophyta</taxon>
        <taxon>core chlorophytes</taxon>
        <taxon>Chlorophyceae</taxon>
        <taxon>CS clade</taxon>
        <taxon>Chlamydomonadales</taxon>
        <taxon>Dunaliellaceae</taxon>
        <taxon>Dunaliella</taxon>
    </lineage>
</organism>
<gene>
    <name evidence="3" type="ORF">DUNSADRAFT_10204</name>
</gene>
<evidence type="ECO:0000313" key="4">
    <source>
        <dbReference type="Proteomes" id="UP000815325"/>
    </source>
</evidence>
<evidence type="ECO:0000313" key="3">
    <source>
        <dbReference type="EMBL" id="KAF5833482.1"/>
    </source>
</evidence>